<keyword evidence="3" id="KW-1185">Reference proteome</keyword>
<dbReference type="SUPFAM" id="SSF55729">
    <property type="entry name" value="Acyl-CoA N-acyltransferases (Nat)"/>
    <property type="match status" value="1"/>
</dbReference>
<gene>
    <name evidence="2" type="ORF">E1263_38075</name>
</gene>
<reference evidence="2 3" key="1">
    <citation type="submission" date="2019-03" db="EMBL/GenBank/DDBJ databases">
        <title>Draft genome sequences of novel Actinobacteria.</title>
        <authorList>
            <person name="Sahin N."/>
            <person name="Ay H."/>
            <person name="Saygin H."/>
        </authorList>
    </citation>
    <scope>NUCLEOTIDE SEQUENCE [LARGE SCALE GENOMIC DNA]</scope>
    <source>
        <strain evidence="2 3">JCM 13523</strain>
    </source>
</reference>
<comment type="caution">
    <text evidence="2">The sequence shown here is derived from an EMBL/GenBank/DDBJ whole genome shotgun (WGS) entry which is preliminary data.</text>
</comment>
<dbReference type="PROSITE" id="PS51186">
    <property type="entry name" value="GNAT"/>
    <property type="match status" value="1"/>
</dbReference>
<accession>A0A4R4YLD2</accession>
<evidence type="ECO:0000259" key="1">
    <source>
        <dbReference type="PROSITE" id="PS51186"/>
    </source>
</evidence>
<sequence length="184" mass="19948">MLRSYQHRKTSSGHSPSGYAHPVIICLEMTSPDDLLPGKPPPSPITLAPTAAASEVQALYQRIWAPLGPSGRTGWTTAQWTAELSQPGIHTYLATIRDAPAGFAELSVEADGVVGIVVFGLVPEVQSKGYGAAFLTAVTRTAWTLNTPTTRVWLQTSSSDHPHALRNYLQRGFRIFDQQERVGP</sequence>
<evidence type="ECO:0000313" key="2">
    <source>
        <dbReference type="EMBL" id="TDD45726.1"/>
    </source>
</evidence>
<dbReference type="InterPro" id="IPR000182">
    <property type="entry name" value="GNAT_dom"/>
</dbReference>
<feature type="domain" description="N-acetyltransferase" evidence="1">
    <location>
        <begin position="43"/>
        <end position="184"/>
    </location>
</feature>
<dbReference type="EMBL" id="SMKX01000194">
    <property type="protein sequence ID" value="TDD45726.1"/>
    <property type="molecule type" value="Genomic_DNA"/>
</dbReference>
<dbReference type="InterPro" id="IPR016181">
    <property type="entry name" value="Acyl_CoA_acyltransferase"/>
</dbReference>
<dbReference type="GO" id="GO:0016747">
    <property type="term" value="F:acyltransferase activity, transferring groups other than amino-acyl groups"/>
    <property type="evidence" value="ECO:0007669"/>
    <property type="project" value="InterPro"/>
</dbReference>
<dbReference type="OrthoDB" id="275336at2"/>
<dbReference type="Proteomes" id="UP000295124">
    <property type="component" value="Unassembled WGS sequence"/>
</dbReference>
<evidence type="ECO:0000313" key="3">
    <source>
        <dbReference type="Proteomes" id="UP000295124"/>
    </source>
</evidence>
<dbReference type="Gene3D" id="3.40.630.30">
    <property type="match status" value="1"/>
</dbReference>
<name>A0A4R4YLD2_9ACTN</name>
<protein>
    <submittedName>
        <fullName evidence="2">GNAT family N-acetyltransferase</fullName>
    </submittedName>
</protein>
<dbReference type="AlphaFoldDB" id="A0A4R4YLD2"/>
<organism evidence="2 3">
    <name type="scientific">Kribbella antibiotica</name>
    <dbReference type="NCBI Taxonomy" id="190195"/>
    <lineage>
        <taxon>Bacteria</taxon>
        <taxon>Bacillati</taxon>
        <taxon>Actinomycetota</taxon>
        <taxon>Actinomycetes</taxon>
        <taxon>Propionibacteriales</taxon>
        <taxon>Kribbellaceae</taxon>
        <taxon>Kribbella</taxon>
    </lineage>
</organism>
<proteinExistence type="predicted"/>
<keyword evidence="2" id="KW-0808">Transferase</keyword>
<dbReference type="Pfam" id="PF00583">
    <property type="entry name" value="Acetyltransf_1"/>
    <property type="match status" value="1"/>
</dbReference>